<evidence type="ECO:0000256" key="10">
    <source>
        <dbReference type="ARBA" id="ARBA00022842"/>
    </source>
</evidence>
<keyword evidence="9 15" id="KW-0067">ATP-binding</keyword>
<dbReference type="InterPro" id="IPR008250">
    <property type="entry name" value="ATPase_P-typ_transduc_dom_A_sf"/>
</dbReference>
<dbReference type="SUPFAM" id="SSF55008">
    <property type="entry name" value="HMA, heavy metal-associated domain"/>
    <property type="match status" value="1"/>
</dbReference>
<evidence type="ECO:0000256" key="7">
    <source>
        <dbReference type="ARBA" id="ARBA00022723"/>
    </source>
</evidence>
<dbReference type="GO" id="GO:0043682">
    <property type="term" value="F:P-type divalent copper transporter activity"/>
    <property type="evidence" value="ECO:0007669"/>
    <property type="project" value="TreeGrafter"/>
</dbReference>
<evidence type="ECO:0000256" key="14">
    <source>
        <dbReference type="ARBA" id="ARBA00023136"/>
    </source>
</evidence>
<evidence type="ECO:0000256" key="11">
    <source>
        <dbReference type="ARBA" id="ARBA00022967"/>
    </source>
</evidence>
<evidence type="ECO:0000259" key="16">
    <source>
        <dbReference type="PROSITE" id="PS50846"/>
    </source>
</evidence>
<dbReference type="SUPFAM" id="SSF81653">
    <property type="entry name" value="Calcium ATPase, transduction domain A"/>
    <property type="match status" value="1"/>
</dbReference>
<dbReference type="InterPro" id="IPR036163">
    <property type="entry name" value="HMA_dom_sf"/>
</dbReference>
<keyword evidence="8 15" id="KW-0547">Nucleotide-binding</keyword>
<evidence type="ECO:0000313" key="18">
    <source>
        <dbReference type="Proteomes" id="UP001060336"/>
    </source>
</evidence>
<feature type="transmembrane region" description="Helical" evidence="15">
    <location>
        <begin position="173"/>
        <end position="190"/>
    </location>
</feature>
<dbReference type="AlphaFoldDB" id="A0A9J7AV27"/>
<evidence type="ECO:0000256" key="12">
    <source>
        <dbReference type="ARBA" id="ARBA00022989"/>
    </source>
</evidence>
<dbReference type="PRINTS" id="PR00119">
    <property type="entry name" value="CATATPASE"/>
</dbReference>
<keyword evidence="18" id="KW-1185">Reference proteome</keyword>
<organism evidence="17 18">
    <name type="scientific">Nisaea acidiphila</name>
    <dbReference type="NCBI Taxonomy" id="1862145"/>
    <lineage>
        <taxon>Bacteria</taxon>
        <taxon>Pseudomonadati</taxon>
        <taxon>Pseudomonadota</taxon>
        <taxon>Alphaproteobacteria</taxon>
        <taxon>Rhodospirillales</taxon>
        <taxon>Thalassobaculaceae</taxon>
        <taxon>Nisaea</taxon>
    </lineage>
</organism>
<dbReference type="CDD" id="cd00371">
    <property type="entry name" value="HMA"/>
    <property type="match status" value="1"/>
</dbReference>
<dbReference type="InterPro" id="IPR001757">
    <property type="entry name" value="P_typ_ATPase"/>
</dbReference>
<feature type="transmembrane region" description="Helical" evidence="15">
    <location>
        <begin position="415"/>
        <end position="440"/>
    </location>
</feature>
<dbReference type="Gene3D" id="2.70.150.10">
    <property type="entry name" value="Calcium-transporting ATPase, cytoplasmic transduction domain A"/>
    <property type="match status" value="1"/>
</dbReference>
<keyword evidence="13" id="KW-0406">Ion transport</keyword>
<dbReference type="PANTHER" id="PTHR43520:SF5">
    <property type="entry name" value="CATION-TRANSPORTING P-TYPE ATPASE-RELATED"/>
    <property type="match status" value="1"/>
</dbReference>
<dbReference type="PROSITE" id="PS00154">
    <property type="entry name" value="ATPASE_E1_E2"/>
    <property type="match status" value="1"/>
</dbReference>
<dbReference type="InterPro" id="IPR006121">
    <property type="entry name" value="HMA_dom"/>
</dbReference>
<dbReference type="InterPro" id="IPR027256">
    <property type="entry name" value="P-typ_ATPase_IB"/>
</dbReference>
<dbReference type="InterPro" id="IPR023299">
    <property type="entry name" value="ATPase_P-typ_cyto_dom_N"/>
</dbReference>
<dbReference type="KEGG" id="naci:NUH88_01225"/>
<keyword evidence="6 15" id="KW-0812">Transmembrane</keyword>
<dbReference type="NCBIfam" id="TIGR01494">
    <property type="entry name" value="ATPase_P-type"/>
    <property type="match status" value="1"/>
</dbReference>
<evidence type="ECO:0000256" key="15">
    <source>
        <dbReference type="RuleBase" id="RU362081"/>
    </source>
</evidence>
<dbReference type="NCBIfam" id="TIGR01512">
    <property type="entry name" value="ATPase-IB2_Cd"/>
    <property type="match status" value="1"/>
</dbReference>
<keyword evidence="7 15" id="KW-0479">Metal-binding</keyword>
<evidence type="ECO:0000313" key="17">
    <source>
        <dbReference type="EMBL" id="UUX50321.1"/>
    </source>
</evidence>
<dbReference type="GO" id="GO:0005886">
    <property type="term" value="C:plasma membrane"/>
    <property type="evidence" value="ECO:0007669"/>
    <property type="project" value="UniProtKB-SubCell"/>
</dbReference>
<evidence type="ECO:0000256" key="2">
    <source>
        <dbReference type="ARBA" id="ARBA00006024"/>
    </source>
</evidence>
<dbReference type="Gene3D" id="3.40.50.1000">
    <property type="entry name" value="HAD superfamily/HAD-like"/>
    <property type="match status" value="1"/>
</dbReference>
<dbReference type="GO" id="GO:0005507">
    <property type="term" value="F:copper ion binding"/>
    <property type="evidence" value="ECO:0007669"/>
    <property type="project" value="TreeGrafter"/>
</dbReference>
<dbReference type="Pfam" id="PF00122">
    <property type="entry name" value="E1-E2_ATPase"/>
    <property type="match status" value="1"/>
</dbReference>
<gene>
    <name evidence="17" type="ORF">NUH88_01225</name>
</gene>
<dbReference type="EMBL" id="CP102480">
    <property type="protein sequence ID" value="UUX50321.1"/>
    <property type="molecule type" value="Genomic_DNA"/>
</dbReference>
<dbReference type="Pfam" id="PF00403">
    <property type="entry name" value="HMA"/>
    <property type="match status" value="1"/>
</dbReference>
<evidence type="ECO:0000256" key="6">
    <source>
        <dbReference type="ARBA" id="ARBA00022692"/>
    </source>
</evidence>
<feature type="domain" description="HMA" evidence="16">
    <location>
        <begin position="53"/>
        <end position="119"/>
    </location>
</feature>
<sequence length="767" mass="80727">MSTAPRTPADKGKTETAPLASCCEIAAAMDLAEDVIRPADVASYVAAGPDGIADLHLIVRNMHCPSCVRQIEGGLGTEAGVLLARLNATTRRLHLRWNEAETSAAALVEKLADLGYEVSPYDPVKLAASANTDDRELLKAMAVAGFAAANVMLISVAVWAGLAQDMGEATRALMHWLSALIALPAVAYSGRPFFRSALSAVSHGRTNMDVPISLAVILAAGMSLFETTRGGEHVYFDASVSLLFFLLIGRFLDRSLRRKVESAAQNLLALKAVSATVIGEDGGYISQPIDLVRPGMKVAVAAGERFPVDGVLQSGQTEIDTSMVTGESVPRAAGPGEKVFAGTVNLGAPVTVTVTATDEGTLLSEIVGLMEAAEQGRARYVRLADRMARWYAPVVHAVALATFAGWMTFGDIGWQAALLVSITVLIVTCPCALGLAVPAVQAGAVGRLLKAGILAKSGDGLERLAAVDTIVFDKTGTLTLGRPELLDRHDIALSDLKRAASLAAASRHPLSLAIRRVAGPVAAMDDVEEVPGQGLRAMDGQTEIRLGRRNFARVGAEAGAYHDGPELWLTDGNRCTQFRFRDEARADARETVSALRDHGFSVELLSGDRREAVERLARDVGIAQWREACTPQDKIARLEALAKKGRKVCMVGDGLNDAPALAAAFASISPGTAADASQTAADFIFQGQRLAPVLEAVKTARSARVLVLQNFALALAYNVIAVPVAAAGFATPLIAAIAMSASSLVVTLNALRIKLGRLQPEQTNDSA</sequence>
<feature type="transmembrane region" description="Helical" evidence="15">
    <location>
        <begin position="390"/>
        <end position="409"/>
    </location>
</feature>
<dbReference type="NCBIfam" id="TIGR01525">
    <property type="entry name" value="ATPase-IB_hvy"/>
    <property type="match status" value="1"/>
</dbReference>
<dbReference type="GO" id="GO:0016887">
    <property type="term" value="F:ATP hydrolysis activity"/>
    <property type="evidence" value="ECO:0007669"/>
    <property type="project" value="InterPro"/>
</dbReference>
<evidence type="ECO:0000256" key="13">
    <source>
        <dbReference type="ARBA" id="ARBA00023065"/>
    </source>
</evidence>
<feature type="transmembrane region" description="Helical" evidence="15">
    <location>
        <begin position="733"/>
        <end position="751"/>
    </location>
</feature>
<dbReference type="Proteomes" id="UP001060336">
    <property type="component" value="Chromosome"/>
</dbReference>
<dbReference type="PRINTS" id="PR00943">
    <property type="entry name" value="CUATPASE"/>
</dbReference>
<reference evidence="17" key="1">
    <citation type="submission" date="2022-08" db="EMBL/GenBank/DDBJ databases">
        <title>Nisaea acidiphila sp. nov., isolated from a marine algal debris and emended description of the genus Nisaea Urios et al. 2008.</title>
        <authorList>
            <person name="Kwon K."/>
        </authorList>
    </citation>
    <scope>NUCLEOTIDE SEQUENCE</scope>
    <source>
        <strain evidence="17">MEBiC11861</strain>
    </source>
</reference>
<dbReference type="InterPro" id="IPR023214">
    <property type="entry name" value="HAD_sf"/>
</dbReference>
<dbReference type="InterPro" id="IPR059000">
    <property type="entry name" value="ATPase_P-type_domA"/>
</dbReference>
<name>A0A9J7AV27_9PROT</name>
<dbReference type="Gene3D" id="3.40.1110.10">
    <property type="entry name" value="Calcium-transporting ATPase, cytoplasmic domain N"/>
    <property type="match status" value="1"/>
</dbReference>
<evidence type="ECO:0000256" key="3">
    <source>
        <dbReference type="ARBA" id="ARBA00022448"/>
    </source>
</evidence>
<dbReference type="GO" id="GO:0055070">
    <property type="term" value="P:copper ion homeostasis"/>
    <property type="evidence" value="ECO:0007669"/>
    <property type="project" value="TreeGrafter"/>
</dbReference>
<keyword evidence="5" id="KW-0597">Phosphoprotein</keyword>
<dbReference type="SUPFAM" id="SSF81665">
    <property type="entry name" value="Calcium ATPase, transmembrane domain M"/>
    <property type="match status" value="1"/>
</dbReference>
<dbReference type="RefSeq" id="WP_257769466.1">
    <property type="nucleotide sequence ID" value="NZ_CP102480.1"/>
</dbReference>
<keyword evidence="14 15" id="KW-0472">Membrane</keyword>
<proteinExistence type="inferred from homology"/>
<dbReference type="Gene3D" id="3.30.70.100">
    <property type="match status" value="1"/>
</dbReference>
<evidence type="ECO:0000256" key="5">
    <source>
        <dbReference type="ARBA" id="ARBA00022553"/>
    </source>
</evidence>
<dbReference type="InterPro" id="IPR036412">
    <property type="entry name" value="HAD-like_sf"/>
</dbReference>
<evidence type="ECO:0000256" key="4">
    <source>
        <dbReference type="ARBA" id="ARBA00022475"/>
    </source>
</evidence>
<dbReference type="GO" id="GO:0005524">
    <property type="term" value="F:ATP binding"/>
    <property type="evidence" value="ECO:0007669"/>
    <property type="project" value="UniProtKB-UniRule"/>
</dbReference>
<dbReference type="SUPFAM" id="SSF56784">
    <property type="entry name" value="HAD-like"/>
    <property type="match status" value="1"/>
</dbReference>
<feature type="transmembrane region" description="Helical" evidence="15">
    <location>
        <begin position="705"/>
        <end position="727"/>
    </location>
</feature>
<dbReference type="PROSITE" id="PS50846">
    <property type="entry name" value="HMA_2"/>
    <property type="match status" value="1"/>
</dbReference>
<evidence type="ECO:0000256" key="9">
    <source>
        <dbReference type="ARBA" id="ARBA00022840"/>
    </source>
</evidence>
<accession>A0A9J7AV27</accession>
<keyword evidence="12 15" id="KW-1133">Transmembrane helix</keyword>
<feature type="transmembrane region" description="Helical" evidence="15">
    <location>
        <begin position="140"/>
        <end position="161"/>
    </location>
</feature>
<feature type="transmembrane region" description="Helical" evidence="15">
    <location>
        <begin position="234"/>
        <end position="252"/>
    </location>
</feature>
<evidence type="ECO:0000256" key="8">
    <source>
        <dbReference type="ARBA" id="ARBA00022741"/>
    </source>
</evidence>
<keyword evidence="4 15" id="KW-1003">Cell membrane</keyword>
<dbReference type="InterPro" id="IPR023298">
    <property type="entry name" value="ATPase_P-typ_TM_dom_sf"/>
</dbReference>
<dbReference type="NCBIfam" id="TIGR01511">
    <property type="entry name" value="ATPase-IB1_Cu"/>
    <property type="match status" value="1"/>
</dbReference>
<keyword evidence="11" id="KW-1278">Translocase</keyword>
<dbReference type="Pfam" id="PF00702">
    <property type="entry name" value="Hydrolase"/>
    <property type="match status" value="1"/>
</dbReference>
<keyword evidence="10" id="KW-0460">Magnesium</keyword>
<feature type="transmembrane region" description="Helical" evidence="15">
    <location>
        <begin position="210"/>
        <end position="228"/>
    </location>
</feature>
<evidence type="ECO:0000256" key="1">
    <source>
        <dbReference type="ARBA" id="ARBA00004651"/>
    </source>
</evidence>
<keyword evidence="3" id="KW-0813">Transport</keyword>
<comment type="subcellular location">
    <subcellularLocation>
        <location evidence="1">Cell membrane</location>
        <topology evidence="1">Multi-pass membrane protein</topology>
    </subcellularLocation>
</comment>
<protein>
    <submittedName>
        <fullName evidence="17">Heavy metal translocating P-type ATPase</fullName>
    </submittedName>
</protein>
<dbReference type="PANTHER" id="PTHR43520">
    <property type="entry name" value="ATP7, ISOFORM B"/>
    <property type="match status" value="1"/>
</dbReference>
<dbReference type="InterPro" id="IPR018303">
    <property type="entry name" value="ATPase_P-typ_P_site"/>
</dbReference>
<comment type="similarity">
    <text evidence="2 15">Belongs to the cation transport ATPase (P-type) (TC 3.A.3) family. Type IB subfamily.</text>
</comment>